<dbReference type="EMBL" id="AGNL01015156">
    <property type="protein sequence ID" value="EJK66243.1"/>
    <property type="molecule type" value="Genomic_DNA"/>
</dbReference>
<reference evidence="1 2" key="1">
    <citation type="journal article" date="2012" name="Genome Biol.">
        <title>Genome and low-iron response of an oceanic diatom adapted to chronic iron limitation.</title>
        <authorList>
            <person name="Lommer M."/>
            <person name="Specht M."/>
            <person name="Roy A.S."/>
            <person name="Kraemer L."/>
            <person name="Andreson R."/>
            <person name="Gutowska M.A."/>
            <person name="Wolf J."/>
            <person name="Bergner S.V."/>
            <person name="Schilhabel M.B."/>
            <person name="Klostermeier U.C."/>
            <person name="Beiko R.G."/>
            <person name="Rosenstiel P."/>
            <person name="Hippler M."/>
            <person name="Laroche J."/>
        </authorList>
    </citation>
    <scope>NUCLEOTIDE SEQUENCE [LARGE SCALE GENOMIC DNA]</scope>
    <source>
        <strain evidence="1 2">CCMP1005</strain>
    </source>
</reference>
<evidence type="ECO:0000313" key="2">
    <source>
        <dbReference type="Proteomes" id="UP000266841"/>
    </source>
</evidence>
<sequence>MLREKNLPSIDHSLGSYNSEIEVGLHFKLNTPPYSENPSSIPRSRSCPINSPWHRSSEVNGAVIVGGFYRTRSCGGGSDPGPLSSPSGPEGASVRIVCSVGHILAKRAFNGIRMPKESSI</sequence>
<proteinExistence type="predicted"/>
<comment type="caution">
    <text evidence="1">The sequence shown here is derived from an EMBL/GenBank/DDBJ whole genome shotgun (WGS) entry which is preliminary data.</text>
</comment>
<name>K0SJ65_THAOC</name>
<accession>K0SJ65</accession>
<gene>
    <name evidence="1" type="ORF">THAOC_12852</name>
</gene>
<protein>
    <submittedName>
        <fullName evidence="1">Uncharacterized protein</fullName>
    </submittedName>
</protein>
<organism evidence="1 2">
    <name type="scientific">Thalassiosira oceanica</name>
    <name type="common">Marine diatom</name>
    <dbReference type="NCBI Taxonomy" id="159749"/>
    <lineage>
        <taxon>Eukaryota</taxon>
        <taxon>Sar</taxon>
        <taxon>Stramenopiles</taxon>
        <taxon>Ochrophyta</taxon>
        <taxon>Bacillariophyta</taxon>
        <taxon>Coscinodiscophyceae</taxon>
        <taxon>Thalassiosirophycidae</taxon>
        <taxon>Thalassiosirales</taxon>
        <taxon>Thalassiosiraceae</taxon>
        <taxon>Thalassiosira</taxon>
    </lineage>
</organism>
<keyword evidence="2" id="KW-1185">Reference proteome</keyword>
<evidence type="ECO:0000313" key="1">
    <source>
        <dbReference type="EMBL" id="EJK66243.1"/>
    </source>
</evidence>
<dbReference type="AlphaFoldDB" id="K0SJ65"/>
<dbReference type="Proteomes" id="UP000266841">
    <property type="component" value="Unassembled WGS sequence"/>
</dbReference>